<dbReference type="SUPFAM" id="SSF56935">
    <property type="entry name" value="Porins"/>
    <property type="match status" value="1"/>
</dbReference>
<gene>
    <name evidence="14" type="ORF">JIN87_18165</name>
</gene>
<evidence type="ECO:0000256" key="8">
    <source>
        <dbReference type="ARBA" id="ARBA00023065"/>
    </source>
</evidence>
<keyword evidence="4" id="KW-0410">Iron transport</keyword>
<evidence type="ECO:0000259" key="13">
    <source>
        <dbReference type="Pfam" id="PF07715"/>
    </source>
</evidence>
<dbReference type="InterPro" id="IPR039426">
    <property type="entry name" value="TonB-dep_rcpt-like"/>
</dbReference>
<evidence type="ECO:0000256" key="2">
    <source>
        <dbReference type="ARBA" id="ARBA00022448"/>
    </source>
</evidence>
<dbReference type="InterPro" id="IPR037066">
    <property type="entry name" value="Plug_dom_sf"/>
</dbReference>
<dbReference type="AlphaFoldDB" id="A0A934VSM0"/>
<keyword evidence="2" id="KW-0813">Transport</keyword>
<feature type="chain" id="PRO_5036806134" evidence="12">
    <location>
        <begin position="30"/>
        <end position="1077"/>
    </location>
</feature>
<evidence type="ECO:0000256" key="12">
    <source>
        <dbReference type="SAM" id="SignalP"/>
    </source>
</evidence>
<organism evidence="14 15">
    <name type="scientific">Pelagicoccus mobilis</name>
    <dbReference type="NCBI Taxonomy" id="415221"/>
    <lineage>
        <taxon>Bacteria</taxon>
        <taxon>Pseudomonadati</taxon>
        <taxon>Verrucomicrobiota</taxon>
        <taxon>Opitutia</taxon>
        <taxon>Puniceicoccales</taxon>
        <taxon>Pelagicoccaceae</taxon>
        <taxon>Pelagicoccus</taxon>
    </lineage>
</organism>
<feature type="signal peptide" evidence="12">
    <location>
        <begin position="1"/>
        <end position="29"/>
    </location>
</feature>
<dbReference type="RefSeq" id="WP_200357027.1">
    <property type="nucleotide sequence ID" value="NZ_JAENIL010000035.1"/>
</dbReference>
<dbReference type="InterPro" id="IPR012910">
    <property type="entry name" value="Plug_dom"/>
</dbReference>
<dbReference type="GO" id="GO:0015344">
    <property type="term" value="F:siderophore uptake transmembrane transporter activity"/>
    <property type="evidence" value="ECO:0007669"/>
    <property type="project" value="TreeGrafter"/>
</dbReference>
<evidence type="ECO:0000256" key="4">
    <source>
        <dbReference type="ARBA" id="ARBA00022496"/>
    </source>
</evidence>
<dbReference type="PANTHER" id="PTHR32552">
    <property type="entry name" value="FERRICHROME IRON RECEPTOR-RELATED"/>
    <property type="match status" value="1"/>
</dbReference>
<dbReference type="Proteomes" id="UP000617628">
    <property type="component" value="Unassembled WGS sequence"/>
</dbReference>
<comment type="caution">
    <text evidence="14">The sequence shown here is derived from an EMBL/GenBank/DDBJ whole genome shotgun (WGS) entry which is preliminary data.</text>
</comment>
<evidence type="ECO:0000313" key="15">
    <source>
        <dbReference type="Proteomes" id="UP000617628"/>
    </source>
</evidence>
<keyword evidence="8" id="KW-0406">Ion transport</keyword>
<dbReference type="PANTHER" id="PTHR32552:SF68">
    <property type="entry name" value="FERRICHROME OUTER MEMBRANE TRANSPORTER_PHAGE RECEPTOR"/>
    <property type="match status" value="1"/>
</dbReference>
<reference evidence="14" key="1">
    <citation type="submission" date="2021-01" db="EMBL/GenBank/DDBJ databases">
        <title>Modified the classification status of verrucomicrobia.</title>
        <authorList>
            <person name="Feng X."/>
        </authorList>
    </citation>
    <scope>NUCLEOTIDE SEQUENCE</scope>
    <source>
        <strain evidence="14">KCTC 13126</strain>
    </source>
</reference>
<dbReference type="Gene3D" id="2.170.130.10">
    <property type="entry name" value="TonB-dependent receptor, plug domain"/>
    <property type="match status" value="1"/>
</dbReference>
<accession>A0A934VSM0</accession>
<dbReference type="Pfam" id="PF07715">
    <property type="entry name" value="Plug"/>
    <property type="match status" value="1"/>
</dbReference>
<keyword evidence="6 12" id="KW-0732">Signal</keyword>
<evidence type="ECO:0000256" key="1">
    <source>
        <dbReference type="ARBA" id="ARBA00004571"/>
    </source>
</evidence>
<keyword evidence="5" id="KW-0812">Transmembrane</keyword>
<keyword evidence="14" id="KW-0675">Receptor</keyword>
<sequence>MKYRWKKTARYSFGGALTFALASVPGTYAQDDEEEVFELSPFTVTGEDDRGYEATSTLAGTRIRTNLKDLASPISIVTEQFLEDTGATSTEDLLLYTGNTEVAGPDGNYGGGDAQRTNPNTARVRGLGNPDRTRNYFLTDIGFDSYNTNRVAVAKGPNAMLFGLGSPAGIINNNLKEAVFSDENRLQLRLGSWESHREVIDLNRVLIEDQLAVRLIGLNDQAKFKQEPAYDDKQRLYGAITYKPLEKTTIKANFELGSRDAARPRTSSPTSNIPNWVKDGMPTTTGNYNQVGFGGYGGNRAPQFIYDSPTATEPSLGFDPAPATKGPDGITRSHYTYVNREDEGGNGFSNGVLTDDTRWVFDFRNQSLGGIDNTQEISFDVFNITVEQELTDKAGIQLSYNDETHYRFTRDRVENNIRVDASTYLPYFVSDGAGGTMDPLNPYVGRPYVTMTERMSGTESMREALELKGYYDIDFAETTDGMGWLGRHVFTGVYAQQSRDVLRWGNSYGSSITGEAESVLEGNRNRDFTAASWDRRGQGKRYLGPAITGIPSSGHVAQGVMTGGTPRLNEFQAWMYDASATPIVDGHNGAYREVNATMHVDPITSASIDRQEIDSLALTAQSFFFNNNLVVTAGWREDEASSFRDGRPTTTADNIALVESLELPGDPDDVTKDSVFSYGVVGHVPSAWTDRMGISLSAHYGESENFVPSPGRVSLLNVEHPDPKGETTEYGFAVGAFEDKLHLKVNWYETISKNQTDNSLGPGNIPNWERLFYNNVRNSLQEMELRDPEDPSQGYWPNNINWADTYTLPPLGMRELFWNPVEPDPGVGGTPSVSDSPNPNVTGVSDFSSEGLEIEGVWNPTTSWTIAFNATQNEVIKTNVLKSYLEYFNIREPQWVAMGDLIARPNTYKNENPQTIYERTRNVQWKRLLEQVTQDGALSHEIREWRYNISTNYRFSREGKMKGWSVGGAWRWQDEVAVGFRNGFIDASQYGATGLDDVPVVDVTQPIYAPSTENLDLWFAYKRKIFDDKVDWRIQLNVRNVLDNDDLIVTAVDPDGLPTRVRIMNPMNFMLTSTFDF</sequence>
<evidence type="ECO:0000256" key="5">
    <source>
        <dbReference type="ARBA" id="ARBA00022692"/>
    </source>
</evidence>
<keyword evidence="3" id="KW-1134">Transmembrane beta strand</keyword>
<dbReference type="GO" id="GO:0009279">
    <property type="term" value="C:cell outer membrane"/>
    <property type="evidence" value="ECO:0007669"/>
    <property type="project" value="UniProtKB-SubCell"/>
</dbReference>
<dbReference type="InterPro" id="IPR036942">
    <property type="entry name" value="Beta-barrel_TonB_sf"/>
</dbReference>
<keyword evidence="7" id="KW-0408">Iron</keyword>
<keyword evidence="9" id="KW-0472">Membrane</keyword>
<evidence type="ECO:0000256" key="6">
    <source>
        <dbReference type="ARBA" id="ARBA00022729"/>
    </source>
</evidence>
<evidence type="ECO:0000256" key="11">
    <source>
        <dbReference type="SAM" id="MobiDB-lite"/>
    </source>
</evidence>
<feature type="region of interest" description="Disordered" evidence="11">
    <location>
        <begin position="260"/>
        <end position="281"/>
    </location>
</feature>
<name>A0A934VSM0_9BACT</name>
<dbReference type="Gene3D" id="2.40.170.20">
    <property type="entry name" value="TonB-dependent receptor, beta-barrel domain"/>
    <property type="match status" value="2"/>
</dbReference>
<proteinExistence type="predicted"/>
<evidence type="ECO:0000256" key="9">
    <source>
        <dbReference type="ARBA" id="ARBA00023136"/>
    </source>
</evidence>
<comment type="subcellular location">
    <subcellularLocation>
        <location evidence="1">Cell outer membrane</location>
        <topology evidence="1">Multi-pass membrane protein</topology>
    </subcellularLocation>
</comment>
<evidence type="ECO:0000313" key="14">
    <source>
        <dbReference type="EMBL" id="MBK1878813.1"/>
    </source>
</evidence>
<dbReference type="EMBL" id="JAENIL010000035">
    <property type="protein sequence ID" value="MBK1878813.1"/>
    <property type="molecule type" value="Genomic_DNA"/>
</dbReference>
<keyword evidence="10" id="KW-0998">Cell outer membrane</keyword>
<protein>
    <submittedName>
        <fullName evidence="14">TonB-dependent receptor</fullName>
    </submittedName>
</protein>
<keyword evidence="15" id="KW-1185">Reference proteome</keyword>
<evidence type="ECO:0000256" key="7">
    <source>
        <dbReference type="ARBA" id="ARBA00023004"/>
    </source>
</evidence>
<evidence type="ECO:0000256" key="10">
    <source>
        <dbReference type="ARBA" id="ARBA00023237"/>
    </source>
</evidence>
<feature type="compositionally biased region" description="Polar residues" evidence="11">
    <location>
        <begin position="265"/>
        <end position="274"/>
    </location>
</feature>
<evidence type="ECO:0000256" key="3">
    <source>
        <dbReference type="ARBA" id="ARBA00022452"/>
    </source>
</evidence>
<feature type="domain" description="TonB-dependent receptor plug" evidence="13">
    <location>
        <begin position="67"/>
        <end position="170"/>
    </location>
</feature>